<evidence type="ECO:0000256" key="5">
    <source>
        <dbReference type="ARBA" id="ARBA00022801"/>
    </source>
</evidence>
<dbReference type="SMART" id="SM01058">
    <property type="entry name" value="CarD_TRCF"/>
    <property type="match status" value="1"/>
</dbReference>
<dbReference type="EMBL" id="FMUS01000001">
    <property type="protein sequence ID" value="SCX78600.1"/>
    <property type="molecule type" value="Genomic_DNA"/>
</dbReference>
<dbReference type="SMART" id="SM00490">
    <property type="entry name" value="HELICc"/>
    <property type="match status" value="1"/>
</dbReference>
<evidence type="ECO:0000256" key="3">
    <source>
        <dbReference type="ARBA" id="ARBA00022741"/>
    </source>
</evidence>
<comment type="subcellular location">
    <subcellularLocation>
        <location evidence="1 13">Cytoplasm</location>
    </subcellularLocation>
</comment>
<keyword evidence="9 13" id="KW-0234">DNA repair</keyword>
<evidence type="ECO:0000256" key="10">
    <source>
        <dbReference type="ARBA" id="ARBA00061104"/>
    </source>
</evidence>
<dbReference type="Gene3D" id="3.40.50.11180">
    <property type="match status" value="1"/>
</dbReference>
<dbReference type="HAMAP" id="MF_00969">
    <property type="entry name" value="TRCF"/>
    <property type="match status" value="1"/>
</dbReference>
<comment type="similarity">
    <text evidence="10 13">In the N-terminal section; belongs to the UvrB family.</text>
</comment>
<dbReference type="InterPro" id="IPR041471">
    <property type="entry name" value="UvrB_inter"/>
</dbReference>
<dbReference type="CDD" id="cd17991">
    <property type="entry name" value="DEXHc_TRCF"/>
    <property type="match status" value="1"/>
</dbReference>
<evidence type="ECO:0000259" key="14">
    <source>
        <dbReference type="PROSITE" id="PS51192"/>
    </source>
</evidence>
<reference evidence="16 17" key="1">
    <citation type="submission" date="2016-10" db="EMBL/GenBank/DDBJ databases">
        <authorList>
            <person name="de Groot N.N."/>
        </authorList>
    </citation>
    <scope>NUCLEOTIDE SEQUENCE [LARGE SCALE GENOMIC DNA]</scope>
    <source>
        <strain evidence="16 17">DSM 18978</strain>
    </source>
</reference>
<dbReference type="SMART" id="SM00487">
    <property type="entry name" value="DEXDc"/>
    <property type="match status" value="1"/>
</dbReference>
<dbReference type="Gene3D" id="2.40.10.170">
    <property type="match status" value="1"/>
</dbReference>
<dbReference type="InterPro" id="IPR014001">
    <property type="entry name" value="Helicase_ATP-bd"/>
</dbReference>
<protein>
    <recommendedName>
        <fullName evidence="12 13">Transcription-repair-coupling factor</fullName>
        <shortName evidence="13">TRCF</shortName>
        <ecNumber evidence="13">3.6.4.-</ecNumber>
    </recommendedName>
</protein>
<dbReference type="GO" id="GO:0005737">
    <property type="term" value="C:cytoplasm"/>
    <property type="evidence" value="ECO:0007669"/>
    <property type="project" value="UniProtKB-SubCell"/>
</dbReference>
<dbReference type="NCBIfam" id="TIGR00580">
    <property type="entry name" value="mfd"/>
    <property type="match status" value="1"/>
</dbReference>
<dbReference type="InterPro" id="IPR011545">
    <property type="entry name" value="DEAD/DEAH_box_helicase_dom"/>
</dbReference>
<evidence type="ECO:0000313" key="17">
    <source>
        <dbReference type="Proteomes" id="UP000198636"/>
    </source>
</evidence>
<dbReference type="Pfam" id="PF02559">
    <property type="entry name" value="CarD_TRCF_RID"/>
    <property type="match status" value="1"/>
</dbReference>
<dbReference type="Proteomes" id="UP000198636">
    <property type="component" value="Unassembled WGS sequence"/>
</dbReference>
<organism evidence="16 17">
    <name type="scientific">Alkaliphilus peptidifermentans DSM 18978</name>
    <dbReference type="NCBI Taxonomy" id="1120976"/>
    <lineage>
        <taxon>Bacteria</taxon>
        <taxon>Bacillati</taxon>
        <taxon>Bacillota</taxon>
        <taxon>Clostridia</taxon>
        <taxon>Peptostreptococcales</taxon>
        <taxon>Natronincolaceae</taxon>
        <taxon>Alkaliphilus</taxon>
    </lineage>
</organism>
<dbReference type="GO" id="GO:0016787">
    <property type="term" value="F:hydrolase activity"/>
    <property type="evidence" value="ECO:0007669"/>
    <property type="project" value="UniProtKB-KW"/>
</dbReference>
<comment type="similarity">
    <text evidence="11 13">In the C-terminal section; belongs to the helicase family. RecG subfamily.</text>
</comment>
<name>A0A1G5ALB2_9FIRM</name>
<dbReference type="OrthoDB" id="9804325at2"/>
<dbReference type="GO" id="GO:0000716">
    <property type="term" value="P:transcription-coupled nucleotide-excision repair, DNA damage recognition"/>
    <property type="evidence" value="ECO:0007669"/>
    <property type="project" value="UniProtKB-UniRule"/>
</dbReference>
<evidence type="ECO:0000256" key="12">
    <source>
        <dbReference type="ARBA" id="ARBA00070128"/>
    </source>
</evidence>
<keyword evidence="4 13" id="KW-0227">DNA damage</keyword>
<dbReference type="InterPro" id="IPR037235">
    <property type="entry name" value="TRCF-like_C_D7"/>
</dbReference>
<feature type="domain" description="Helicase C-terminal" evidence="15">
    <location>
        <begin position="810"/>
        <end position="976"/>
    </location>
</feature>
<dbReference type="InterPro" id="IPR036101">
    <property type="entry name" value="CarD-like/TRCF_RID_sf"/>
</dbReference>
<dbReference type="GO" id="GO:0003684">
    <property type="term" value="F:damaged DNA binding"/>
    <property type="evidence" value="ECO:0007669"/>
    <property type="project" value="InterPro"/>
</dbReference>
<dbReference type="Gene3D" id="3.30.2060.10">
    <property type="entry name" value="Penicillin-binding protein 1b domain"/>
    <property type="match status" value="1"/>
</dbReference>
<dbReference type="Pfam" id="PF03461">
    <property type="entry name" value="TRCF"/>
    <property type="match status" value="1"/>
</dbReference>
<dbReference type="FunFam" id="3.40.50.300:FF:000546">
    <property type="entry name" value="Transcription-repair-coupling factor"/>
    <property type="match status" value="1"/>
</dbReference>
<evidence type="ECO:0000256" key="4">
    <source>
        <dbReference type="ARBA" id="ARBA00022763"/>
    </source>
</evidence>
<dbReference type="Pfam" id="PF00270">
    <property type="entry name" value="DEAD"/>
    <property type="match status" value="1"/>
</dbReference>
<dbReference type="SUPFAM" id="SSF141259">
    <property type="entry name" value="CarD-like"/>
    <property type="match status" value="1"/>
</dbReference>
<dbReference type="InterPro" id="IPR005118">
    <property type="entry name" value="TRCF_C"/>
</dbReference>
<dbReference type="Gene3D" id="3.90.1150.50">
    <property type="entry name" value="Transcription-repair-coupling factor, D7 domain"/>
    <property type="match status" value="1"/>
</dbReference>
<dbReference type="SUPFAM" id="SSF143517">
    <property type="entry name" value="TRCF domain-like"/>
    <property type="match status" value="1"/>
</dbReference>
<evidence type="ECO:0000256" key="6">
    <source>
        <dbReference type="ARBA" id="ARBA00022806"/>
    </source>
</evidence>
<dbReference type="PROSITE" id="PS51194">
    <property type="entry name" value="HELICASE_CTER"/>
    <property type="match status" value="1"/>
</dbReference>
<dbReference type="Pfam" id="PF00271">
    <property type="entry name" value="Helicase_C"/>
    <property type="match status" value="1"/>
</dbReference>
<dbReference type="GO" id="GO:0005524">
    <property type="term" value="F:ATP binding"/>
    <property type="evidence" value="ECO:0007669"/>
    <property type="project" value="UniProtKB-UniRule"/>
</dbReference>
<comment type="function">
    <text evidence="13">Couples transcription and DNA repair by recognizing RNA polymerase (RNAP) stalled at DNA lesions. Mediates ATP-dependent release of RNAP and its truncated transcript from the DNA, and recruitment of nucleotide excision repair machinery to the damaged site.</text>
</comment>
<keyword evidence="7 13" id="KW-0067">ATP-binding</keyword>
<dbReference type="RefSeq" id="WP_091538897.1">
    <property type="nucleotide sequence ID" value="NZ_FMUS01000001.1"/>
</dbReference>
<keyword evidence="6" id="KW-0347">Helicase</keyword>
<dbReference type="STRING" id="1120976.SAMN03080606_00185"/>
<proteinExistence type="inferred from homology"/>
<dbReference type="PROSITE" id="PS51192">
    <property type="entry name" value="HELICASE_ATP_BIND_1"/>
    <property type="match status" value="1"/>
</dbReference>
<dbReference type="InterPro" id="IPR003711">
    <property type="entry name" value="CarD-like/TRCF_RID"/>
</dbReference>
<accession>A0A1G5ALB2</accession>
<dbReference type="InterPro" id="IPR001650">
    <property type="entry name" value="Helicase_C-like"/>
</dbReference>
<evidence type="ECO:0000256" key="9">
    <source>
        <dbReference type="ARBA" id="ARBA00023204"/>
    </source>
</evidence>
<dbReference type="GO" id="GO:0006355">
    <property type="term" value="P:regulation of DNA-templated transcription"/>
    <property type="evidence" value="ECO:0007669"/>
    <property type="project" value="UniProtKB-UniRule"/>
</dbReference>
<evidence type="ECO:0000256" key="1">
    <source>
        <dbReference type="ARBA" id="ARBA00004496"/>
    </source>
</evidence>
<evidence type="ECO:0000259" key="15">
    <source>
        <dbReference type="PROSITE" id="PS51194"/>
    </source>
</evidence>
<dbReference type="Pfam" id="PF17757">
    <property type="entry name" value="UvrB_inter"/>
    <property type="match status" value="1"/>
</dbReference>
<dbReference type="InterPro" id="IPR027417">
    <property type="entry name" value="P-loop_NTPase"/>
</dbReference>
<dbReference type="SUPFAM" id="SSF52540">
    <property type="entry name" value="P-loop containing nucleoside triphosphate hydrolases"/>
    <property type="match status" value="4"/>
</dbReference>
<keyword evidence="5 13" id="KW-0378">Hydrolase</keyword>
<evidence type="ECO:0000256" key="11">
    <source>
        <dbReference type="ARBA" id="ARBA00061399"/>
    </source>
</evidence>
<dbReference type="AlphaFoldDB" id="A0A1G5ALB2"/>
<dbReference type="InterPro" id="IPR047112">
    <property type="entry name" value="RecG/Mfd"/>
</dbReference>
<evidence type="ECO:0000256" key="2">
    <source>
        <dbReference type="ARBA" id="ARBA00022490"/>
    </source>
</evidence>
<dbReference type="GO" id="GO:0003678">
    <property type="term" value="F:DNA helicase activity"/>
    <property type="evidence" value="ECO:0007669"/>
    <property type="project" value="TreeGrafter"/>
</dbReference>
<dbReference type="EC" id="3.6.4.-" evidence="13"/>
<dbReference type="PANTHER" id="PTHR47964">
    <property type="entry name" value="ATP-DEPENDENT DNA HELICASE HOMOLOG RECG, CHLOROPLASTIC"/>
    <property type="match status" value="1"/>
</dbReference>
<keyword evidence="17" id="KW-1185">Reference proteome</keyword>
<dbReference type="InterPro" id="IPR004576">
    <property type="entry name" value="Mfd"/>
</dbReference>
<dbReference type="PANTHER" id="PTHR47964:SF1">
    <property type="entry name" value="ATP-DEPENDENT DNA HELICASE HOMOLOG RECG, CHLOROPLASTIC"/>
    <property type="match status" value="1"/>
</dbReference>
<dbReference type="Gene3D" id="3.40.50.300">
    <property type="entry name" value="P-loop containing nucleotide triphosphate hydrolases"/>
    <property type="match status" value="2"/>
</dbReference>
<gene>
    <name evidence="13" type="primary">mfd</name>
    <name evidence="16" type="ORF">SAMN03080606_00185</name>
</gene>
<evidence type="ECO:0000256" key="8">
    <source>
        <dbReference type="ARBA" id="ARBA00023125"/>
    </source>
</evidence>
<dbReference type="SMART" id="SM00982">
    <property type="entry name" value="TRCF"/>
    <property type="match status" value="1"/>
</dbReference>
<evidence type="ECO:0000256" key="13">
    <source>
        <dbReference type="HAMAP-Rule" id="MF_00969"/>
    </source>
</evidence>
<keyword evidence="8 13" id="KW-0238">DNA-binding</keyword>
<evidence type="ECO:0000256" key="7">
    <source>
        <dbReference type="ARBA" id="ARBA00022840"/>
    </source>
</evidence>
<evidence type="ECO:0000313" key="16">
    <source>
        <dbReference type="EMBL" id="SCX78600.1"/>
    </source>
</evidence>
<keyword evidence="3 13" id="KW-0547">Nucleotide-binding</keyword>
<keyword evidence="2 13" id="KW-0963">Cytoplasm</keyword>
<feature type="domain" description="Helicase ATP-binding" evidence="14">
    <location>
        <begin position="640"/>
        <end position="801"/>
    </location>
</feature>
<sequence length="1172" mass="134575">MLSKVLLSPIKKTIEYNQIIGAIKGRKTPVVIHGLSESQKPHIAFGIFEELDGQVCIITYNELEARQIYEDLKFYMGERILFFPTKEVVFYQIEATGEAIQAERAKTLEKLAEGGNYIVITSIDALLLKLTKPQYYIYHHITFRVGETIELQQMLNTLLIQGFERVDRVERSGEFSIRGGIIDIFPASEEAPYRIELFDDEVDSIRRFQVDTQISINKLEEIKIYPTIETIIEPEDNKFINEKLSKELKKTLEKLDEDPGKRLKEKFDEILEKLNELADTKTAQLLLPYLEGREASLLEYLDRNATLILDEPRRLREKGEGVLKEFNDNFETLLERGEVLPSQCKLQFSYDEILGKMVRHPVVTLNLLPKYNPDFQPKEIINFASRSVQTFNGKMDFMVEELKLLQYKGYKVVLLPGTKERALRLLELLNERGLNVSFVVTPQEDLMSGQVIIMQGSVHRGFEYVGAKYMLITDNEIYGVHKRKKQITKRKDAAPIKSFIDLKVGDYVVHEGHGIGKYVGIQQLRVDGLKKDYLKIRYSGEDNLYVPTDQMDLIQKYVGSEDHPPKVNKLGGSEWIKTKAKVKKAIEDMAQDLLKLYAERQKSRGHIFSADTEWQKQFEDLFPYEETPDQLKCIEEVKLDMENHLPMDRLLCGDVGYGKTEVAIRAAFKAVMDGKQVALLVPTTILAQQHYNTFAQRFSGFPVKIDMLSRFKTPQQQKNILENVRTGNVDVIIGTHRILSKDIQFKDLGILIIDEEQRFGVKHKEALKHLKKNIDVLTLTATPIPRTLHMAMIGIRDMSVIEDPPEERFPVQTYVMAHNESIIADAITREIARGGQVYYVYNRVKGIHQMAARLTNLIPHARIGVGHGQMSERQLENLMLEYYEGEYDVLVCTTIIETGLDIPNVNTIIIHDADRLGLSQLYQLRGRVGRSNRQAYAYLMYEKDKVLSEVAEKRLKAIKEFTEFGSGFKIAMRDLEIRGAGNLLGGEQHGHMSAIGYDLYVKLLEEAIGELKGESVERFEETTIELSIDAYISDKYIINQSQKIEIYKKIASIRNKEDLYSVEEEIEDRFGDIPNSVRNLLLISYIKAMAKNLRITSITQKSKEITISFKDSIMLMPENIGEALHTYNRRLSFHGTKVPYFVYKVIETDQNKILSELKDIIEKISGLQKTAN</sequence>